<dbReference type="Proteomes" id="UP001320706">
    <property type="component" value="Unassembled WGS sequence"/>
</dbReference>
<name>A0ACC3SFJ9_9PEZI</name>
<organism evidence="1 2">
    <name type="scientific">Zalaria obscura</name>
    <dbReference type="NCBI Taxonomy" id="2024903"/>
    <lineage>
        <taxon>Eukaryota</taxon>
        <taxon>Fungi</taxon>
        <taxon>Dikarya</taxon>
        <taxon>Ascomycota</taxon>
        <taxon>Pezizomycotina</taxon>
        <taxon>Dothideomycetes</taxon>
        <taxon>Dothideomycetidae</taxon>
        <taxon>Dothideales</taxon>
        <taxon>Zalariaceae</taxon>
        <taxon>Zalaria</taxon>
    </lineage>
</organism>
<protein>
    <submittedName>
        <fullName evidence="1">Uncharacterized protein</fullName>
    </submittedName>
</protein>
<sequence length="94" mass="10293">MLQWEKQWRQTNARPKVRGPFCVGDLDIPLLPAAGVTVRETSALGDSSSSRVSRVRIADSRCNGLGRIVLLSQDMQSGQPLNICDWNDARAAAL</sequence>
<gene>
    <name evidence="1" type="ORF">M8818_002957</name>
</gene>
<keyword evidence="2" id="KW-1185">Reference proteome</keyword>
<comment type="caution">
    <text evidence="1">The sequence shown here is derived from an EMBL/GenBank/DDBJ whole genome shotgun (WGS) entry which is preliminary data.</text>
</comment>
<evidence type="ECO:0000313" key="1">
    <source>
        <dbReference type="EMBL" id="KAK8212792.1"/>
    </source>
</evidence>
<proteinExistence type="predicted"/>
<accession>A0ACC3SFJ9</accession>
<dbReference type="EMBL" id="JAMKPW020000012">
    <property type="protein sequence ID" value="KAK8212792.1"/>
    <property type="molecule type" value="Genomic_DNA"/>
</dbReference>
<evidence type="ECO:0000313" key="2">
    <source>
        <dbReference type="Proteomes" id="UP001320706"/>
    </source>
</evidence>
<reference evidence="1" key="1">
    <citation type="submission" date="2024-02" db="EMBL/GenBank/DDBJ databases">
        <title>Metagenome Assembled Genome of Zalaria obscura JY119.</title>
        <authorList>
            <person name="Vighnesh L."/>
            <person name="Jagadeeshwari U."/>
            <person name="Venkata Ramana C."/>
            <person name="Sasikala C."/>
        </authorList>
    </citation>
    <scope>NUCLEOTIDE SEQUENCE</scope>
    <source>
        <strain evidence="1">JY119</strain>
    </source>
</reference>